<evidence type="ECO:0000256" key="2">
    <source>
        <dbReference type="ARBA" id="ARBA00022840"/>
    </source>
</evidence>
<evidence type="ECO:0000259" key="3">
    <source>
        <dbReference type="PROSITE" id="PS50011"/>
    </source>
</evidence>
<evidence type="ECO:0000313" key="5">
    <source>
        <dbReference type="Proteomes" id="UP000027265"/>
    </source>
</evidence>
<protein>
    <recommendedName>
        <fullName evidence="3">Protein kinase domain-containing protein</fullName>
    </recommendedName>
</protein>
<accession>A0A067PFX1</accession>
<keyword evidence="2" id="KW-0067">ATP-binding</keyword>
<dbReference type="GO" id="GO:0005524">
    <property type="term" value="F:ATP binding"/>
    <property type="evidence" value="ECO:0007669"/>
    <property type="project" value="UniProtKB-KW"/>
</dbReference>
<dbReference type="EMBL" id="KL197770">
    <property type="protein sequence ID" value="KDQ49897.1"/>
    <property type="molecule type" value="Genomic_DNA"/>
</dbReference>
<evidence type="ECO:0000313" key="4">
    <source>
        <dbReference type="EMBL" id="KDQ49897.1"/>
    </source>
</evidence>
<dbReference type="InterPro" id="IPR011009">
    <property type="entry name" value="Kinase-like_dom_sf"/>
</dbReference>
<dbReference type="PIRSF" id="PIRSF000654">
    <property type="entry name" value="Integrin-linked_kinase"/>
    <property type="match status" value="1"/>
</dbReference>
<proteinExistence type="predicted"/>
<dbReference type="InParanoid" id="A0A067PFX1"/>
<dbReference type="Proteomes" id="UP000027265">
    <property type="component" value="Unassembled WGS sequence"/>
</dbReference>
<dbReference type="PANTHER" id="PTHR24418">
    <property type="entry name" value="TYROSINE-PROTEIN KINASE"/>
    <property type="match status" value="1"/>
</dbReference>
<name>A0A067PFX1_9AGAM</name>
<sequence>MNAEDVKTVSKTHPSVLEPAVSCTAKMLCLEVIAWKELKHPSILEFIGIYHEQRAEYQPGFYLVSPLMEHKSTKSFVANQDVSVSEINRLLRETLAGLAFIHEWGFIHGDVRAVDILVDEKKHARLADFGLRTIITRADAVAQNFTAGEEKATNARWLAPELLHVTSYSAAGDVYAFGCVVLELYTGEDPFPNTADTLIHGQVSGYVKPWSQPPKSAKPPSIRRTMGGDLWNLVQKCWSRDPKGRPTASDALDEMYKITGGRG</sequence>
<dbReference type="GO" id="GO:0004672">
    <property type="term" value="F:protein kinase activity"/>
    <property type="evidence" value="ECO:0007669"/>
    <property type="project" value="InterPro"/>
</dbReference>
<dbReference type="SUPFAM" id="SSF56112">
    <property type="entry name" value="Protein kinase-like (PK-like)"/>
    <property type="match status" value="1"/>
</dbReference>
<gene>
    <name evidence="4" type="ORF">JAAARDRAFT_142762</name>
</gene>
<dbReference type="InterPro" id="IPR000719">
    <property type="entry name" value="Prot_kinase_dom"/>
</dbReference>
<keyword evidence="5" id="KW-1185">Reference proteome</keyword>
<dbReference type="Gene3D" id="1.10.510.10">
    <property type="entry name" value="Transferase(Phosphotransferase) domain 1"/>
    <property type="match status" value="1"/>
</dbReference>
<dbReference type="Pfam" id="PF00069">
    <property type="entry name" value="Pkinase"/>
    <property type="match status" value="1"/>
</dbReference>
<reference evidence="5" key="1">
    <citation type="journal article" date="2014" name="Proc. Natl. Acad. Sci. U.S.A.">
        <title>Extensive sampling of basidiomycete genomes demonstrates inadequacy of the white-rot/brown-rot paradigm for wood decay fungi.</title>
        <authorList>
            <person name="Riley R."/>
            <person name="Salamov A.A."/>
            <person name="Brown D.W."/>
            <person name="Nagy L.G."/>
            <person name="Floudas D."/>
            <person name="Held B.W."/>
            <person name="Levasseur A."/>
            <person name="Lombard V."/>
            <person name="Morin E."/>
            <person name="Otillar R."/>
            <person name="Lindquist E.A."/>
            <person name="Sun H."/>
            <person name="LaButti K.M."/>
            <person name="Schmutz J."/>
            <person name="Jabbour D."/>
            <person name="Luo H."/>
            <person name="Baker S.E."/>
            <person name="Pisabarro A.G."/>
            <person name="Walton J.D."/>
            <person name="Blanchette R.A."/>
            <person name="Henrissat B."/>
            <person name="Martin F."/>
            <person name="Cullen D."/>
            <person name="Hibbett D.S."/>
            <person name="Grigoriev I.V."/>
        </authorList>
    </citation>
    <scope>NUCLEOTIDE SEQUENCE [LARGE SCALE GENOMIC DNA]</scope>
    <source>
        <strain evidence="5">MUCL 33604</strain>
    </source>
</reference>
<dbReference type="InterPro" id="IPR050198">
    <property type="entry name" value="Non-receptor_tyrosine_kinases"/>
</dbReference>
<dbReference type="OrthoDB" id="3248549at2759"/>
<feature type="domain" description="Protein kinase" evidence="3">
    <location>
        <begin position="1"/>
        <end position="257"/>
    </location>
</feature>
<dbReference type="AlphaFoldDB" id="A0A067PFX1"/>
<dbReference type="HOGENOM" id="CLU_000288_7_18_1"/>
<organism evidence="4 5">
    <name type="scientific">Jaapia argillacea MUCL 33604</name>
    <dbReference type="NCBI Taxonomy" id="933084"/>
    <lineage>
        <taxon>Eukaryota</taxon>
        <taxon>Fungi</taxon>
        <taxon>Dikarya</taxon>
        <taxon>Basidiomycota</taxon>
        <taxon>Agaricomycotina</taxon>
        <taxon>Agaricomycetes</taxon>
        <taxon>Agaricomycetidae</taxon>
        <taxon>Jaapiales</taxon>
        <taxon>Jaapiaceae</taxon>
        <taxon>Jaapia</taxon>
    </lineage>
</organism>
<keyword evidence="1" id="KW-0547">Nucleotide-binding</keyword>
<evidence type="ECO:0000256" key="1">
    <source>
        <dbReference type="ARBA" id="ARBA00022741"/>
    </source>
</evidence>
<dbReference type="PROSITE" id="PS50011">
    <property type="entry name" value="PROTEIN_KINASE_DOM"/>
    <property type="match status" value="1"/>
</dbReference>